<evidence type="ECO:0000313" key="3">
    <source>
        <dbReference type="Proteomes" id="UP000484842"/>
    </source>
</evidence>
<dbReference type="InterPro" id="IPR043472">
    <property type="entry name" value="Macro_dom-like"/>
</dbReference>
<evidence type="ECO:0000313" key="2">
    <source>
        <dbReference type="EMBL" id="MPY67707.1"/>
    </source>
</evidence>
<dbReference type="Proteomes" id="UP000484842">
    <property type="component" value="Unassembled WGS sequence"/>
</dbReference>
<dbReference type="Gene3D" id="3.40.220.10">
    <property type="entry name" value="Leucine Aminopeptidase, subunit E, domain 1"/>
    <property type="match status" value="1"/>
</dbReference>
<dbReference type="InterPro" id="IPR012664">
    <property type="entry name" value="CHP02452"/>
</dbReference>
<proteinExistence type="predicted"/>
<protein>
    <submittedName>
        <fullName evidence="2">TIGR02452 family protein</fullName>
    </submittedName>
</protein>
<sequence>MTPLDRSKLIRDAQSTVHALSQGGYEGPHGYVDLTLHLQRLEAGTRLYTPEQGRALHALTRPGAQRTRISVTRETTLAAARRLLRERPEPVAALNFASATSPGGGFLSGSAAQEESLCRASGLYASLTRHPEYYDLHVRAGDRLYSNHLMFAQDVPVFRAEEGTWLETPYHLDILTAAAPNLRGMDEDARQELLPLAQTTLEQRAALLLAAFRHARCTRLVLGAWGCGAFRNDPVHVARTFHTLLTTGEHRGAFDEVVFAVFAMPWEETNLRAFQQVFTESTTS</sequence>
<accession>A0A7X1TSS8</accession>
<dbReference type="InterPro" id="IPR019261">
    <property type="entry name" value="PARG_cat_microbial"/>
</dbReference>
<comment type="caution">
    <text evidence="2">The sequence shown here is derived from an EMBL/GenBank/DDBJ whole genome shotgun (WGS) entry which is preliminary data.</text>
</comment>
<dbReference type="PANTHER" id="PTHR35596:SF1">
    <property type="entry name" value="MICROBIAL-TYPE PARG CATALYTIC DOMAIN-CONTAINING PROTEIN"/>
    <property type="match status" value="1"/>
</dbReference>
<reference evidence="2 3" key="1">
    <citation type="submission" date="2019-10" db="EMBL/GenBank/DDBJ databases">
        <title>Deinococcus sp. isolated from soil.</title>
        <authorList>
            <person name="Li Y."/>
            <person name="Wang J."/>
        </authorList>
    </citation>
    <scope>NUCLEOTIDE SEQUENCE [LARGE SCALE GENOMIC DNA]</scope>
    <source>
        <strain evidence="2 3">SDU3-2</strain>
    </source>
</reference>
<dbReference type="AlphaFoldDB" id="A0A7X1TSS8"/>
<feature type="domain" description="Microbial-type PARG catalytic" evidence="1">
    <location>
        <begin position="13"/>
        <end position="159"/>
    </location>
</feature>
<dbReference type="RefSeq" id="WP_152872042.1">
    <property type="nucleotide sequence ID" value="NZ_WBSL01000008.1"/>
</dbReference>
<keyword evidence="3" id="KW-1185">Reference proteome</keyword>
<gene>
    <name evidence="2" type="ORF">F8S09_13615</name>
</gene>
<organism evidence="2 3">
    <name type="scientific">Deinococcus terrestris</name>
    <dbReference type="NCBI Taxonomy" id="2651870"/>
    <lineage>
        <taxon>Bacteria</taxon>
        <taxon>Thermotogati</taxon>
        <taxon>Deinococcota</taxon>
        <taxon>Deinococci</taxon>
        <taxon>Deinococcales</taxon>
        <taxon>Deinococcaceae</taxon>
        <taxon>Deinococcus</taxon>
    </lineage>
</organism>
<dbReference type="PANTHER" id="PTHR35596">
    <property type="entry name" value="DUF2263 DOMAIN-CONTAINING PROTEIN"/>
    <property type="match status" value="1"/>
</dbReference>
<dbReference type="EMBL" id="WBSL01000008">
    <property type="protein sequence ID" value="MPY67707.1"/>
    <property type="molecule type" value="Genomic_DNA"/>
</dbReference>
<dbReference type="PIRSF" id="PIRSF014899">
    <property type="entry name" value="UCP014899"/>
    <property type="match status" value="1"/>
</dbReference>
<dbReference type="NCBIfam" id="TIGR02452">
    <property type="entry name" value="TIGR02452 family protein"/>
    <property type="match status" value="1"/>
</dbReference>
<name>A0A7X1TSS8_9DEIO</name>
<evidence type="ECO:0000259" key="1">
    <source>
        <dbReference type="Pfam" id="PF10021"/>
    </source>
</evidence>
<dbReference type="Pfam" id="PF10021">
    <property type="entry name" value="PARG_cat_microb"/>
    <property type="match status" value="1"/>
</dbReference>